<name>A0A318QIZ1_9PROT</name>
<dbReference type="OrthoDB" id="9795405at2"/>
<evidence type="ECO:0000313" key="1">
    <source>
        <dbReference type="EMBL" id="PYD77904.1"/>
    </source>
</evidence>
<dbReference type="InterPro" id="IPR003718">
    <property type="entry name" value="OsmC/Ohr_fam"/>
</dbReference>
<evidence type="ECO:0000313" key="2">
    <source>
        <dbReference type="Proteomes" id="UP000247814"/>
    </source>
</evidence>
<reference evidence="1 2" key="1">
    <citation type="submission" date="2017-07" db="EMBL/GenBank/DDBJ databases">
        <title>A draft genome sequence of Komagataeibacter sucrofermentans LMG 18788.</title>
        <authorList>
            <person name="Skraban J."/>
            <person name="Cleenwerck I."/>
            <person name="Vandamme P."/>
            <person name="Trcek J."/>
        </authorList>
    </citation>
    <scope>NUCLEOTIDE SEQUENCE [LARGE SCALE GENOMIC DNA]</scope>
    <source>
        <strain evidence="1 2">LMG 18788</strain>
    </source>
</reference>
<dbReference type="PANTHER" id="PTHR42830:SF2">
    <property type="entry name" value="OSMC_OHR FAMILY PROTEIN"/>
    <property type="match status" value="1"/>
</dbReference>
<organism evidence="1 2">
    <name type="scientific">Komagataeibacter sucrofermentans</name>
    <dbReference type="NCBI Taxonomy" id="1053551"/>
    <lineage>
        <taxon>Bacteria</taxon>
        <taxon>Pseudomonadati</taxon>
        <taxon>Pseudomonadota</taxon>
        <taxon>Alphaproteobacteria</taxon>
        <taxon>Acetobacterales</taxon>
        <taxon>Acetobacteraceae</taxon>
        <taxon>Komagataeibacter</taxon>
    </lineage>
</organism>
<gene>
    <name evidence="1" type="ORF">CFR77_13285</name>
</gene>
<dbReference type="EMBL" id="NKUA01000022">
    <property type="protein sequence ID" value="PYD77904.1"/>
    <property type="molecule type" value="Genomic_DNA"/>
</dbReference>
<keyword evidence="2" id="KW-1185">Reference proteome</keyword>
<dbReference type="PANTHER" id="PTHR42830">
    <property type="entry name" value="OSMOTICALLY INDUCIBLE FAMILY PROTEIN"/>
    <property type="match status" value="1"/>
</dbReference>
<comment type="caution">
    <text evidence="1">The sequence shown here is derived from an EMBL/GenBank/DDBJ whole genome shotgun (WGS) entry which is preliminary data.</text>
</comment>
<dbReference type="Pfam" id="PF02566">
    <property type="entry name" value="OsmC"/>
    <property type="match status" value="1"/>
</dbReference>
<dbReference type="Proteomes" id="UP000247814">
    <property type="component" value="Unassembled WGS sequence"/>
</dbReference>
<protein>
    <submittedName>
        <fullName evidence="1">Osmotically inducible protein OsmC</fullName>
    </submittedName>
</protein>
<dbReference type="InterPro" id="IPR036102">
    <property type="entry name" value="OsmC/Ohrsf"/>
</dbReference>
<dbReference type="SUPFAM" id="SSF82784">
    <property type="entry name" value="OsmC-like"/>
    <property type="match status" value="1"/>
</dbReference>
<proteinExistence type="predicted"/>
<accession>A0A318QIZ1</accession>
<dbReference type="InterPro" id="IPR052707">
    <property type="entry name" value="OsmC_Ohr_Peroxiredoxin"/>
</dbReference>
<dbReference type="InterPro" id="IPR015946">
    <property type="entry name" value="KH_dom-like_a/b"/>
</dbReference>
<dbReference type="AlphaFoldDB" id="A0A318QIZ1"/>
<sequence length="159" mass="17712">MPDRTHRYQVSLLWTGNGEHDGASRQAHHQRSYELHCTGRPVIDGSASPAFRGDSQKWNPEKLLLGALCADHQLWFIHLCTAMGIGILSYADHAEGILEEFEDGSFSFTQVILRPHAALSTAHDVQQVIDLHHDAAMRSCIARSVRFPVTCEPRVTSAQ</sequence>
<dbReference type="Gene3D" id="3.30.300.20">
    <property type="match status" value="1"/>
</dbReference>
<dbReference type="RefSeq" id="WP_110569971.1">
    <property type="nucleotide sequence ID" value="NZ_CP137147.1"/>
</dbReference>